<organism evidence="2 3">
    <name type="scientific">Tritrichomonas musculus</name>
    <dbReference type="NCBI Taxonomy" id="1915356"/>
    <lineage>
        <taxon>Eukaryota</taxon>
        <taxon>Metamonada</taxon>
        <taxon>Parabasalia</taxon>
        <taxon>Tritrichomonadida</taxon>
        <taxon>Tritrichomonadidae</taxon>
        <taxon>Tritrichomonas</taxon>
    </lineage>
</organism>
<protein>
    <submittedName>
        <fullName evidence="2">Uncharacterized protein</fullName>
    </submittedName>
</protein>
<dbReference type="EMBL" id="JAPFFF010000004">
    <property type="protein sequence ID" value="KAK8891400.1"/>
    <property type="molecule type" value="Genomic_DNA"/>
</dbReference>
<comment type="caution">
    <text evidence="2">The sequence shown here is derived from an EMBL/GenBank/DDBJ whole genome shotgun (WGS) entry which is preliminary data.</text>
</comment>
<accession>A0ABR2KJU1</accession>
<keyword evidence="3" id="KW-1185">Reference proteome</keyword>
<feature type="compositionally biased region" description="Polar residues" evidence="1">
    <location>
        <begin position="9"/>
        <end position="22"/>
    </location>
</feature>
<sequence length="432" mass="50503">MFSPPKGSTKYTNFAPSTSSFSEEGGKGSRKINLDDIDSLSRNSYYSFYQDQCPSQSVCSKNSVTSSCSFFRVNISDAASTSQSSQKRKSNPYGFNRSEIYKYPNLVKLNLDFYFDKLKSNRSKFKNDDKFSNVFAEFELNSDFLESHFSSEEEIQRFYTKKLDQLQVLQEEEIQRFIKKWEKAQVDATVEDFQDFCFLQGTKLILRDCGNETLAQRPSLPEEKVNLRKTNEKNEKLFELMSLRHEKEAKLLVLDFQDQMRKFREKCIDSVVSSDYQISFNDNEPSQLIENTGNNIKNDNQNLNIKKRKFDEDDVPIVFEDDSDAEELIRQIRTNSDSDIDDSDINILLGDDYDQVTKRSKSKKKKKMENIDKMDDIFIDVDLTDVQRTPPLNQRQTLDLLNQRSQSEKTKKRAFRPSKRSNVYRPRFNNVV</sequence>
<proteinExistence type="predicted"/>
<gene>
    <name evidence="2" type="ORF">M9Y10_028608</name>
</gene>
<evidence type="ECO:0000313" key="3">
    <source>
        <dbReference type="Proteomes" id="UP001470230"/>
    </source>
</evidence>
<feature type="region of interest" description="Disordered" evidence="1">
    <location>
        <begin position="1"/>
        <end position="33"/>
    </location>
</feature>
<dbReference type="Proteomes" id="UP001470230">
    <property type="component" value="Unassembled WGS sequence"/>
</dbReference>
<feature type="region of interest" description="Disordered" evidence="1">
    <location>
        <begin position="402"/>
        <end position="421"/>
    </location>
</feature>
<reference evidence="2 3" key="1">
    <citation type="submission" date="2024-04" db="EMBL/GenBank/DDBJ databases">
        <title>Tritrichomonas musculus Genome.</title>
        <authorList>
            <person name="Alves-Ferreira E."/>
            <person name="Grigg M."/>
            <person name="Lorenzi H."/>
            <person name="Galac M."/>
        </authorList>
    </citation>
    <scope>NUCLEOTIDE SEQUENCE [LARGE SCALE GENOMIC DNA]</scope>
    <source>
        <strain evidence="2 3">EAF2021</strain>
    </source>
</reference>
<feature type="compositionally biased region" description="Basic residues" evidence="1">
    <location>
        <begin position="410"/>
        <end position="419"/>
    </location>
</feature>
<name>A0ABR2KJU1_9EUKA</name>
<evidence type="ECO:0000256" key="1">
    <source>
        <dbReference type="SAM" id="MobiDB-lite"/>
    </source>
</evidence>
<evidence type="ECO:0000313" key="2">
    <source>
        <dbReference type="EMBL" id="KAK8891400.1"/>
    </source>
</evidence>